<dbReference type="Proteomes" id="UP000002586">
    <property type="component" value="Chromosome"/>
</dbReference>
<gene>
    <name evidence="5" type="ordered locus">Mmc1_1686</name>
</gene>
<dbReference type="EMBL" id="CP000471">
    <property type="protein sequence ID" value="ABK44195.1"/>
    <property type="molecule type" value="Genomic_DNA"/>
</dbReference>
<dbReference type="AlphaFoldDB" id="A0L8A2"/>
<evidence type="ECO:0000256" key="4">
    <source>
        <dbReference type="ARBA" id="ARBA00023163"/>
    </source>
</evidence>
<organism evidence="5 6">
    <name type="scientific">Magnetococcus marinus (strain ATCC BAA-1437 / JCM 17883 / MC-1)</name>
    <dbReference type="NCBI Taxonomy" id="156889"/>
    <lineage>
        <taxon>Bacteria</taxon>
        <taxon>Pseudomonadati</taxon>
        <taxon>Pseudomonadota</taxon>
        <taxon>Magnetococcia</taxon>
        <taxon>Magnetococcales</taxon>
        <taxon>Magnetococcaceae</taxon>
        <taxon>Magnetococcus</taxon>
    </lineage>
</organism>
<reference evidence="6" key="1">
    <citation type="journal article" date="2009" name="Appl. Environ. Microbiol.">
        <title>Complete genome sequence of the chemolithoautotrophic marine magnetotactic coccus strain MC-1.</title>
        <authorList>
            <person name="Schubbe S."/>
            <person name="Williams T.J."/>
            <person name="Xie G."/>
            <person name="Kiss H.E."/>
            <person name="Brettin T.S."/>
            <person name="Martinez D."/>
            <person name="Ross C.A."/>
            <person name="Schuler D."/>
            <person name="Cox B.L."/>
            <person name="Nealson K.H."/>
            <person name="Bazylinski D.A."/>
        </authorList>
    </citation>
    <scope>NUCLEOTIDE SEQUENCE [LARGE SCALE GENOMIC DNA]</scope>
    <source>
        <strain evidence="6">ATCC BAA-1437 / JCM 17883 / MC-1</strain>
    </source>
</reference>
<keyword evidence="6" id="KW-1185">Reference proteome</keyword>
<protein>
    <recommendedName>
        <fullName evidence="7">Phage antitermination protein Q</fullName>
    </recommendedName>
</protein>
<evidence type="ECO:0000256" key="2">
    <source>
        <dbReference type="ARBA" id="ARBA00023015"/>
    </source>
</evidence>
<dbReference type="GO" id="GO:0060567">
    <property type="term" value="P:negative regulation of termination of DNA-templated transcription"/>
    <property type="evidence" value="ECO:0007669"/>
    <property type="project" value="InterPro"/>
</dbReference>
<sequence>MSVALQNTLEQQPSATELLQEWARWSRSGMSSQNPITSTQLLMRRAAGHVGRSLKYENSEQQSLLVDCVISKMAKIFPHEVTLLQEFYLGKKGMRIIARERVFSYGKVQTLRSRAEGLFEGWFYAYLQDEAGQREEVCASLIKA</sequence>
<dbReference type="Pfam" id="PF06530">
    <property type="entry name" value="Phage_antitermQ"/>
    <property type="match status" value="1"/>
</dbReference>
<keyword evidence="2" id="KW-0805">Transcription regulation</keyword>
<dbReference type="KEGG" id="mgm:Mmc1_1686"/>
<evidence type="ECO:0000313" key="6">
    <source>
        <dbReference type="Proteomes" id="UP000002586"/>
    </source>
</evidence>
<evidence type="ECO:0000256" key="1">
    <source>
        <dbReference type="ARBA" id="ARBA00010234"/>
    </source>
</evidence>
<dbReference type="GO" id="GO:0003677">
    <property type="term" value="F:DNA binding"/>
    <property type="evidence" value="ECO:0007669"/>
    <property type="project" value="UniProtKB-KW"/>
</dbReference>
<reference evidence="5 6" key="2">
    <citation type="journal article" date="2012" name="Int. J. Syst. Evol. Microbiol.">
        <title>Magnetococcus marinus gen. nov., sp. nov., a marine, magnetotactic bacterium that represents a novel lineage (Magnetococcaceae fam. nov.; Magnetococcales ord. nov.) at the base of the Alphaproteobacteria.</title>
        <authorList>
            <person name="Bazylinski D.A."/>
            <person name="Williams T.J."/>
            <person name="Lefevre C.T."/>
            <person name="Berg R.J."/>
            <person name="Zhang C.L."/>
            <person name="Bowser S.S."/>
            <person name="Dean A.J."/>
            <person name="Beveridge T.J."/>
        </authorList>
    </citation>
    <scope>NUCLEOTIDE SEQUENCE [LARGE SCALE GENOMIC DNA]</scope>
    <source>
        <strain evidence="6">ATCC BAA-1437 / JCM 17883 / MC-1</strain>
    </source>
</reference>
<accession>A0L8A2</accession>
<comment type="similarity">
    <text evidence="1">Belongs to the phage antitermination Q type 1 family.</text>
</comment>
<proteinExistence type="inferred from homology"/>
<keyword evidence="4" id="KW-0804">Transcription</keyword>
<name>A0L8A2_MAGMM</name>
<dbReference type="HOGENOM" id="CLU_1794173_0_0_5"/>
<evidence type="ECO:0000313" key="5">
    <source>
        <dbReference type="EMBL" id="ABK44195.1"/>
    </source>
</evidence>
<keyword evidence="3" id="KW-0238">DNA-binding</keyword>
<evidence type="ECO:0008006" key="7">
    <source>
        <dbReference type="Google" id="ProtNLM"/>
    </source>
</evidence>
<evidence type="ECO:0000256" key="3">
    <source>
        <dbReference type="ARBA" id="ARBA00023125"/>
    </source>
</evidence>
<dbReference type="InterPro" id="IPR010534">
    <property type="entry name" value="Phage_933W_GpQ"/>
</dbReference>